<feature type="binding site" evidence="7">
    <location>
        <position position="195"/>
    </location>
    <ligand>
        <name>Mg(2+)</name>
        <dbReference type="ChEBI" id="CHEBI:18420"/>
    </ligand>
</feature>
<dbReference type="PROSITE" id="PS01347">
    <property type="entry name" value="MRAY_1"/>
    <property type="match status" value="1"/>
</dbReference>
<keyword evidence="6 8" id="KW-0472">Membrane</keyword>
<dbReference type="GO" id="GO:0005886">
    <property type="term" value="C:plasma membrane"/>
    <property type="evidence" value="ECO:0007669"/>
    <property type="project" value="TreeGrafter"/>
</dbReference>
<dbReference type="EC" id="2.7.8.13" evidence="9"/>
<keyword evidence="4 8" id="KW-0812">Transmembrane</keyword>
<feature type="transmembrane region" description="Helical" evidence="8">
    <location>
        <begin position="70"/>
        <end position="90"/>
    </location>
</feature>
<comment type="caution">
    <text evidence="9">The sequence shown here is derived from an EMBL/GenBank/DDBJ whole genome shotgun (WGS) entry which is preliminary data.</text>
</comment>
<feature type="transmembrane region" description="Helical" evidence="8">
    <location>
        <begin position="266"/>
        <end position="286"/>
    </location>
</feature>
<evidence type="ECO:0000256" key="4">
    <source>
        <dbReference type="ARBA" id="ARBA00022692"/>
    </source>
</evidence>
<reference evidence="9 10" key="1">
    <citation type="submission" date="2018-08" db="EMBL/GenBank/DDBJ databases">
        <title>Meiothermus cateniformans JCM 15151 genome sequencing project.</title>
        <authorList>
            <person name="Da Costa M.S."/>
            <person name="Albuquerque L."/>
            <person name="Raposo P."/>
            <person name="Froufe H.J.C."/>
            <person name="Barroso C.S."/>
            <person name="Egas C."/>
        </authorList>
    </citation>
    <scope>NUCLEOTIDE SEQUENCE [LARGE SCALE GENOMIC DNA]</scope>
    <source>
        <strain evidence="9 10">JCM 15151</strain>
    </source>
</reference>
<feature type="transmembrane region" description="Helical" evidence="8">
    <location>
        <begin position="216"/>
        <end position="239"/>
    </location>
</feature>
<dbReference type="CDD" id="cd06852">
    <property type="entry name" value="GT_MraY"/>
    <property type="match status" value="1"/>
</dbReference>
<feature type="transmembrane region" description="Helical" evidence="8">
    <location>
        <begin position="153"/>
        <end position="182"/>
    </location>
</feature>
<evidence type="ECO:0000256" key="7">
    <source>
        <dbReference type="PIRSR" id="PIRSR600715-1"/>
    </source>
</evidence>
<feature type="transmembrane region" description="Helical" evidence="8">
    <location>
        <begin position="130"/>
        <end position="147"/>
    </location>
</feature>
<keyword evidence="3 9" id="KW-0808">Transferase</keyword>
<dbReference type="GO" id="GO:0071555">
    <property type="term" value="P:cell wall organization"/>
    <property type="evidence" value="ECO:0007669"/>
    <property type="project" value="TreeGrafter"/>
</dbReference>
<evidence type="ECO:0000313" key="10">
    <source>
        <dbReference type="Proteomes" id="UP000266089"/>
    </source>
</evidence>
<dbReference type="AlphaFoldDB" id="A0A399DYE4"/>
<evidence type="ECO:0000313" key="9">
    <source>
        <dbReference type="EMBL" id="RIH77314.1"/>
    </source>
</evidence>
<accession>A0A399DYE4</accession>
<dbReference type="InterPro" id="IPR018480">
    <property type="entry name" value="PNAcMuramoyl-5peptid_Trfase_CS"/>
</dbReference>
<dbReference type="Pfam" id="PF00953">
    <property type="entry name" value="Glycos_transf_4"/>
    <property type="match status" value="1"/>
</dbReference>
<dbReference type="GO" id="GO:0044038">
    <property type="term" value="P:cell wall macromolecule biosynthetic process"/>
    <property type="evidence" value="ECO:0007669"/>
    <property type="project" value="TreeGrafter"/>
</dbReference>
<dbReference type="PANTHER" id="PTHR22926:SF5">
    <property type="entry name" value="PHOSPHO-N-ACETYLMURAMOYL-PENTAPEPTIDE-TRANSFERASE HOMOLOG"/>
    <property type="match status" value="1"/>
</dbReference>
<feature type="transmembrane region" description="Helical" evidence="8">
    <location>
        <begin position="43"/>
        <end position="63"/>
    </location>
</feature>
<dbReference type="PROSITE" id="PS01348">
    <property type="entry name" value="MRAY_2"/>
    <property type="match status" value="1"/>
</dbReference>
<comment type="subcellular location">
    <subcellularLocation>
        <location evidence="1">Membrane</location>
        <topology evidence="1">Multi-pass membrane protein</topology>
    </subcellularLocation>
</comment>
<evidence type="ECO:0000256" key="5">
    <source>
        <dbReference type="ARBA" id="ARBA00022989"/>
    </source>
</evidence>
<organism evidence="9 10">
    <name type="scientific">Meiothermus taiwanensis</name>
    <dbReference type="NCBI Taxonomy" id="172827"/>
    <lineage>
        <taxon>Bacteria</taxon>
        <taxon>Thermotogati</taxon>
        <taxon>Deinococcota</taxon>
        <taxon>Deinococci</taxon>
        <taxon>Thermales</taxon>
        <taxon>Thermaceae</taxon>
        <taxon>Meiothermus</taxon>
    </lineage>
</organism>
<name>A0A399DYE4_9DEIN</name>
<protein>
    <submittedName>
        <fullName evidence="9">Phospho-N-acetylmuramoyl-pentapeptide-transferase</fullName>
        <ecNumber evidence="9">2.7.8.13</ecNumber>
    </submittedName>
</protein>
<sequence length="289" mass="31079">MNTLAAALLLSWFLVGLWITLMQSLRLGKQVRADGPQSHLVKMGTPSMGGVAFLLAAGVVYGLSGGDQWAGLWLLVLGMALLGLADDLAGSLRRPLRAREKLVVQALMSLIFAIWAARQVHYTPYPALDVLLFTLVVIAACNAFNFTDGVDGLLASVTAVILLPFVGLPTAQAMVGALLGFLWHNAPKATVFMGDTGSMALGALTAGLFILEGKLWWLPLAALIPVLEALSVIVQVSYFRRTGKRFFRMSPLHHHFELSGWPESKVVFRFVAVTALCTALAVHLWGGMG</sequence>
<feature type="transmembrane region" description="Helical" evidence="8">
    <location>
        <begin position="189"/>
        <end position="210"/>
    </location>
</feature>
<keyword evidence="7" id="KW-0460">Magnesium</keyword>
<gene>
    <name evidence="9" type="primary">mraY</name>
    <name evidence="9" type="ORF">Mcate_01365</name>
</gene>
<dbReference type="GO" id="GO:0046872">
    <property type="term" value="F:metal ion binding"/>
    <property type="evidence" value="ECO:0007669"/>
    <property type="project" value="UniProtKB-KW"/>
</dbReference>
<comment type="cofactor">
    <cofactor evidence="7">
        <name>Mg(2+)</name>
        <dbReference type="ChEBI" id="CHEBI:18420"/>
    </cofactor>
</comment>
<evidence type="ECO:0000256" key="1">
    <source>
        <dbReference type="ARBA" id="ARBA00004141"/>
    </source>
</evidence>
<dbReference type="GO" id="GO:0008963">
    <property type="term" value="F:phospho-N-acetylmuramoyl-pentapeptide-transferase activity"/>
    <property type="evidence" value="ECO:0007669"/>
    <property type="project" value="InterPro"/>
</dbReference>
<evidence type="ECO:0000256" key="6">
    <source>
        <dbReference type="ARBA" id="ARBA00023136"/>
    </source>
</evidence>
<dbReference type="Proteomes" id="UP000266089">
    <property type="component" value="Unassembled WGS sequence"/>
</dbReference>
<dbReference type="RefSeq" id="WP_027887281.1">
    <property type="nucleotide sequence ID" value="NZ_JBHSXZ010000040.1"/>
</dbReference>
<feature type="binding site" evidence="7">
    <location>
        <position position="145"/>
    </location>
    <ligand>
        <name>Mg(2+)</name>
        <dbReference type="ChEBI" id="CHEBI:18420"/>
    </ligand>
</feature>
<dbReference type="InterPro" id="IPR000715">
    <property type="entry name" value="Glycosyl_transferase_4"/>
</dbReference>
<keyword evidence="5 8" id="KW-1133">Transmembrane helix</keyword>
<evidence type="ECO:0000256" key="3">
    <source>
        <dbReference type="ARBA" id="ARBA00022679"/>
    </source>
</evidence>
<evidence type="ECO:0000256" key="8">
    <source>
        <dbReference type="SAM" id="Phobius"/>
    </source>
</evidence>
<comment type="similarity">
    <text evidence="2">Belongs to the glycosyltransferase 4 family. MraY subfamily.</text>
</comment>
<dbReference type="EMBL" id="QWKX01000028">
    <property type="protein sequence ID" value="RIH77314.1"/>
    <property type="molecule type" value="Genomic_DNA"/>
</dbReference>
<dbReference type="OrthoDB" id="9805475at2"/>
<dbReference type="PANTHER" id="PTHR22926">
    <property type="entry name" value="PHOSPHO-N-ACETYLMURAMOYL-PENTAPEPTIDE-TRANSFERASE"/>
    <property type="match status" value="1"/>
</dbReference>
<evidence type="ECO:0000256" key="2">
    <source>
        <dbReference type="ARBA" id="ARBA00005583"/>
    </source>
</evidence>
<proteinExistence type="inferred from homology"/>
<keyword evidence="7" id="KW-0479">Metal-binding</keyword>
<dbReference type="Pfam" id="PF10555">
    <property type="entry name" value="MraY_sig1"/>
    <property type="match status" value="1"/>
</dbReference>
<dbReference type="InterPro" id="IPR003524">
    <property type="entry name" value="PNAcMuramoyl-5peptid_Trfase"/>
</dbReference>